<evidence type="ECO:0000313" key="3">
    <source>
        <dbReference type="EMBL" id="CCI40153.1"/>
    </source>
</evidence>
<dbReference type="EMBL" id="CAIX01000006">
    <property type="protein sequence ID" value="CCI40153.1"/>
    <property type="molecule type" value="Genomic_DNA"/>
</dbReference>
<gene>
    <name evidence="3" type="ORF">BN9_009370</name>
</gene>
<evidence type="ECO:0000256" key="2">
    <source>
        <dbReference type="SAM" id="MobiDB-lite"/>
    </source>
</evidence>
<accession>A0A024G057</accession>
<dbReference type="Pfam" id="PF10211">
    <property type="entry name" value="Ax_dynein_light"/>
    <property type="match status" value="1"/>
</dbReference>
<sequence>MLKNPTALPPLREAIQELNGVDRSNSRDKPQHKMEVKRPGKQSLNPQAPRTLSVGNQPHRKIQSHNTEHTASSSTEMMPIEAWWRSTASLIPQEFHIVETNFVIPNHLYPEAQHQSTYCAQKKQWETIIFPALQPRTRQQVIHLQEALQKMIQQHEVTSDAVPSLRCDRIMAEYKIYQLCFHELIRQMHYHCREQGDLLFHIYMRYDEMLKHLIDSLGQQELTMQKLKKELQPQQQLVPDQIISSQVEDEVKDLKPTIQVEETRSCECHAKTAQVDRMLWQIKRLELEIHRLTFTKSLRRDLRGDTNLDQTEIICERLRVLWEKMTHAAALIQRRFRAFRVYKYVKHHRAVARAVKQRQRQVAAIKCIQTGVRSFLTKTKKKDTRARLPADDNKCTPVVQSTSCLHLIDSVTVALPESKRCLGQESLQASTRVEESMDKDLTLAHARELCERLNDMLGCNYVQMDTSPNMQRKAILEIEEVLPKTYVDATTSTSDFAPIVPFEMVQKPQDEMLDDESDLLSQLREIQSDSLSLSSDATITPWQPSYHSITQTPCLNSTNTAETLLVALSRKQKTKLITLRHFMTTIYDILLDKMETMLRPQQTYNCQWRPISDELIATKSALCFSVTEWRAGWDDRSLLDKLDIVHAIQQHFRFQFGLESLTKSAWTQLIELLKEFSSMHPDVQRFQQLLTRRTDSSDVIFYLICRQLAWNQRKVSQTNRSLLVHPESICEVVTMQQAQSMAWQLFRVDDEAQITAMDEALVDINHHLYRRYLPKSGYLQFDQLTQNHISKAIVTKEMLSEGLKTKSLYQNQSKHKNAKSFSLHGPKSLNLPMVDDIVMADEYVYFEKVVDLLCKYRTEAYHFHSCLSRILELFGDNCGLTKIQFIDRMMPFTISTTEREFANIYHCMIRASSHVEDELMTRSVFVSTVLELVHNKMLKIVC</sequence>
<feature type="compositionally biased region" description="Basic and acidic residues" evidence="2">
    <location>
        <begin position="24"/>
        <end position="38"/>
    </location>
</feature>
<feature type="compositionally biased region" description="Polar residues" evidence="2">
    <location>
        <begin position="42"/>
        <end position="56"/>
    </location>
</feature>
<reference evidence="3 4" key="1">
    <citation type="submission" date="2012-05" db="EMBL/GenBank/DDBJ databases">
        <title>Recombination and specialization in a pathogen metapopulation.</title>
        <authorList>
            <person name="Gardiner A."/>
            <person name="Kemen E."/>
            <person name="Schultz-Larsen T."/>
            <person name="MacLean D."/>
            <person name="Van Oosterhout C."/>
            <person name="Jones J.D.G."/>
        </authorList>
    </citation>
    <scope>NUCLEOTIDE SEQUENCE [LARGE SCALE GENOMIC DNA]</scope>
    <source>
        <strain evidence="3 4">Ac Nc2</strain>
    </source>
</reference>
<name>A0A024G057_9STRA</name>
<organism evidence="3 4">
    <name type="scientific">Albugo candida</name>
    <dbReference type="NCBI Taxonomy" id="65357"/>
    <lineage>
        <taxon>Eukaryota</taxon>
        <taxon>Sar</taxon>
        <taxon>Stramenopiles</taxon>
        <taxon>Oomycota</taxon>
        <taxon>Peronosporomycetes</taxon>
        <taxon>Albuginales</taxon>
        <taxon>Albuginaceae</taxon>
        <taxon>Albugo</taxon>
    </lineage>
</organism>
<dbReference type="PANTHER" id="PTHR23052">
    <property type="entry name" value="AXONEMAL DYNEIN LIGHT CHAIN DOMAIN-CONTAINING PROTEIN 1"/>
    <property type="match status" value="1"/>
</dbReference>
<protein>
    <submittedName>
        <fullName evidence="3">Uncharacterized protein</fullName>
    </submittedName>
</protein>
<proteinExistence type="predicted"/>
<dbReference type="PANTHER" id="PTHR23052:SF1">
    <property type="entry name" value="AXONEMAL DYNEIN LIGHT CHAIN DOMAIN-CONTAINING PROTEIN 1"/>
    <property type="match status" value="1"/>
</dbReference>
<evidence type="ECO:0000313" key="4">
    <source>
        <dbReference type="Proteomes" id="UP000053237"/>
    </source>
</evidence>
<keyword evidence="1" id="KW-0175">Coiled coil</keyword>
<comment type="caution">
    <text evidence="3">The sequence shown here is derived from an EMBL/GenBank/DDBJ whole genome shotgun (WGS) entry which is preliminary data.</text>
</comment>
<dbReference type="GO" id="GO:0005737">
    <property type="term" value="C:cytoplasm"/>
    <property type="evidence" value="ECO:0007669"/>
    <property type="project" value="UniProtKB-ARBA"/>
</dbReference>
<keyword evidence="4" id="KW-1185">Reference proteome</keyword>
<dbReference type="OrthoDB" id="1927454at2759"/>
<dbReference type="Proteomes" id="UP000053237">
    <property type="component" value="Unassembled WGS sequence"/>
</dbReference>
<evidence type="ECO:0000256" key="1">
    <source>
        <dbReference type="ARBA" id="ARBA00023054"/>
    </source>
</evidence>
<dbReference type="AlphaFoldDB" id="A0A024G057"/>
<dbReference type="InterPro" id="IPR052845">
    <property type="entry name" value="Axonemal_dynein_LC_domain"/>
</dbReference>
<feature type="region of interest" description="Disordered" evidence="2">
    <location>
        <begin position="1"/>
        <end position="74"/>
    </location>
</feature>
<dbReference type="InterPro" id="IPR019347">
    <property type="entry name" value="Axonemal_dynein_light_chain"/>
</dbReference>
<dbReference type="InParanoid" id="A0A024G057"/>